<evidence type="ECO:0000256" key="1">
    <source>
        <dbReference type="ARBA" id="ARBA00004123"/>
    </source>
</evidence>
<accession>A0A0K9PVR5</accession>
<sequence length="413" mass="46349">MEGHRRRQQYHHHITTPFYHVPQQSRREKLRYPSTEIDLLHPTSTTTFIGNPNYIRCFQQPMFANQTGMSLSLSSSSQYVGTDRGSDVDESIRIAGPSRPSEPFTGYAAVLGSSKFLGPAQQILKEMCSVGDGVVVGFGCGLPGDTLDFDSGNEGSVLGVKSRLVSTLDEVYRRCKQYVQQIQYVMTCFESIAGLHDAAPYASLAIKAMAKHFHRLKNFAVVSDNGRGGEGESLGFQALQARTTMRQQQNLWRHQRGLPENSVAVLKAWLFEHFLHPYPTDTDKHLLAKQSGLSRNQVSNWFINARVRLWKPLVEEIHSLEMRQGRSSQVIDTVDDPTVKRLHNKQPTGVILKSDEFHSDHHHGHTNTNTNTGISLTLGLLHQTNNSKITVPDSLPFNVARRFGLEEEGFNDL</sequence>
<evidence type="ECO:0000256" key="7">
    <source>
        <dbReference type="ARBA" id="ARBA00023242"/>
    </source>
</evidence>
<dbReference type="PROSITE" id="PS50071">
    <property type="entry name" value="HOMEOBOX_2"/>
    <property type="match status" value="1"/>
</dbReference>
<keyword evidence="7 8" id="KW-0539">Nucleus</keyword>
<keyword evidence="5 8" id="KW-0371">Homeobox</keyword>
<dbReference type="AlphaFoldDB" id="A0A0K9PVR5"/>
<evidence type="ECO:0000256" key="2">
    <source>
        <dbReference type="ARBA" id="ARBA00006454"/>
    </source>
</evidence>
<keyword evidence="4 8" id="KW-0238">DNA-binding</keyword>
<dbReference type="InterPro" id="IPR001356">
    <property type="entry name" value="HD"/>
</dbReference>
<gene>
    <name evidence="10" type="ORF">ZOSMA_154G00280</name>
</gene>
<evidence type="ECO:0000259" key="9">
    <source>
        <dbReference type="PROSITE" id="PS50071"/>
    </source>
</evidence>
<dbReference type="InterPro" id="IPR050224">
    <property type="entry name" value="TALE_homeobox"/>
</dbReference>
<organism evidence="10 11">
    <name type="scientific">Zostera marina</name>
    <name type="common">Eelgrass</name>
    <dbReference type="NCBI Taxonomy" id="29655"/>
    <lineage>
        <taxon>Eukaryota</taxon>
        <taxon>Viridiplantae</taxon>
        <taxon>Streptophyta</taxon>
        <taxon>Embryophyta</taxon>
        <taxon>Tracheophyta</taxon>
        <taxon>Spermatophyta</taxon>
        <taxon>Magnoliopsida</taxon>
        <taxon>Liliopsida</taxon>
        <taxon>Zosteraceae</taxon>
        <taxon>Zostera</taxon>
    </lineage>
</organism>
<dbReference type="Pfam" id="PF05920">
    <property type="entry name" value="Homeobox_KN"/>
    <property type="match status" value="1"/>
</dbReference>
<keyword evidence="11" id="KW-1185">Reference proteome</keyword>
<dbReference type="SMART" id="SM00389">
    <property type="entry name" value="HOX"/>
    <property type="match status" value="1"/>
</dbReference>
<feature type="DNA-binding region" description="Homeobox" evidence="8">
    <location>
        <begin position="251"/>
        <end position="313"/>
    </location>
</feature>
<dbReference type="Pfam" id="PF07526">
    <property type="entry name" value="POX"/>
    <property type="match status" value="1"/>
</dbReference>
<dbReference type="InterPro" id="IPR006563">
    <property type="entry name" value="POX_dom"/>
</dbReference>
<proteinExistence type="inferred from homology"/>
<dbReference type="GO" id="GO:0003677">
    <property type="term" value="F:DNA binding"/>
    <property type="evidence" value="ECO:0007669"/>
    <property type="project" value="UniProtKB-UniRule"/>
</dbReference>
<dbReference type="PANTHER" id="PTHR11850">
    <property type="entry name" value="HOMEOBOX PROTEIN TRANSCRIPTION FACTORS"/>
    <property type="match status" value="1"/>
</dbReference>
<keyword evidence="3" id="KW-0805">Transcription regulation</keyword>
<dbReference type="CDD" id="cd00086">
    <property type="entry name" value="homeodomain"/>
    <property type="match status" value="1"/>
</dbReference>
<reference evidence="11" key="1">
    <citation type="journal article" date="2016" name="Nature">
        <title>The genome of the seagrass Zostera marina reveals angiosperm adaptation to the sea.</title>
        <authorList>
            <person name="Olsen J.L."/>
            <person name="Rouze P."/>
            <person name="Verhelst B."/>
            <person name="Lin Y.-C."/>
            <person name="Bayer T."/>
            <person name="Collen J."/>
            <person name="Dattolo E."/>
            <person name="De Paoli E."/>
            <person name="Dittami S."/>
            <person name="Maumus F."/>
            <person name="Michel G."/>
            <person name="Kersting A."/>
            <person name="Lauritano C."/>
            <person name="Lohaus R."/>
            <person name="Toepel M."/>
            <person name="Tonon T."/>
            <person name="Vanneste K."/>
            <person name="Amirebrahimi M."/>
            <person name="Brakel J."/>
            <person name="Bostroem C."/>
            <person name="Chovatia M."/>
            <person name="Grimwood J."/>
            <person name="Jenkins J.W."/>
            <person name="Jueterbock A."/>
            <person name="Mraz A."/>
            <person name="Stam W.T."/>
            <person name="Tice H."/>
            <person name="Bornberg-Bauer E."/>
            <person name="Green P.J."/>
            <person name="Pearson G.A."/>
            <person name="Procaccini G."/>
            <person name="Duarte C.M."/>
            <person name="Schmutz J."/>
            <person name="Reusch T.B.H."/>
            <person name="Van de Peer Y."/>
        </authorList>
    </citation>
    <scope>NUCLEOTIDE SEQUENCE [LARGE SCALE GENOMIC DNA]</scope>
    <source>
        <strain evidence="11">cv. Finnish</strain>
    </source>
</reference>
<dbReference type="GO" id="GO:0005634">
    <property type="term" value="C:nucleus"/>
    <property type="evidence" value="ECO:0000318"/>
    <property type="project" value="GO_Central"/>
</dbReference>
<dbReference type="Gene3D" id="1.10.10.60">
    <property type="entry name" value="Homeodomain-like"/>
    <property type="match status" value="1"/>
</dbReference>
<evidence type="ECO:0000256" key="8">
    <source>
        <dbReference type="PROSITE-ProRule" id="PRU00108"/>
    </source>
</evidence>
<dbReference type="Proteomes" id="UP000036987">
    <property type="component" value="Unassembled WGS sequence"/>
</dbReference>
<name>A0A0K9PVR5_ZOSMR</name>
<comment type="similarity">
    <text evidence="2">Belongs to the TALE/BELL homeobox family.</text>
</comment>
<comment type="caution">
    <text evidence="10">The sequence shown here is derived from an EMBL/GenBank/DDBJ whole genome shotgun (WGS) entry which is preliminary data.</text>
</comment>
<protein>
    <recommendedName>
        <fullName evidence="9">Homeobox domain-containing protein</fullName>
    </recommendedName>
</protein>
<dbReference type="InterPro" id="IPR009057">
    <property type="entry name" value="Homeodomain-like_sf"/>
</dbReference>
<evidence type="ECO:0000256" key="5">
    <source>
        <dbReference type="ARBA" id="ARBA00023155"/>
    </source>
</evidence>
<evidence type="ECO:0000256" key="6">
    <source>
        <dbReference type="ARBA" id="ARBA00023163"/>
    </source>
</evidence>
<evidence type="ECO:0000313" key="11">
    <source>
        <dbReference type="Proteomes" id="UP000036987"/>
    </source>
</evidence>
<evidence type="ECO:0000256" key="3">
    <source>
        <dbReference type="ARBA" id="ARBA00023015"/>
    </source>
</evidence>
<dbReference type="SUPFAM" id="SSF46689">
    <property type="entry name" value="Homeodomain-like"/>
    <property type="match status" value="1"/>
</dbReference>
<dbReference type="STRING" id="29655.A0A0K9PVR5"/>
<keyword evidence="6" id="KW-0804">Transcription</keyword>
<dbReference type="OrthoDB" id="10056939at2759"/>
<comment type="subcellular location">
    <subcellularLocation>
        <location evidence="1 8">Nucleus</location>
    </subcellularLocation>
</comment>
<dbReference type="InterPro" id="IPR008422">
    <property type="entry name" value="KN_HD"/>
</dbReference>
<evidence type="ECO:0000256" key="4">
    <source>
        <dbReference type="ARBA" id="ARBA00023125"/>
    </source>
</evidence>
<dbReference type="EMBL" id="LFYR01000604">
    <property type="protein sequence ID" value="KMZ73086.1"/>
    <property type="molecule type" value="Genomic_DNA"/>
</dbReference>
<dbReference type="SMART" id="SM00574">
    <property type="entry name" value="POX"/>
    <property type="match status" value="1"/>
</dbReference>
<evidence type="ECO:0000313" key="10">
    <source>
        <dbReference type="EMBL" id="KMZ73086.1"/>
    </source>
</evidence>
<dbReference type="GO" id="GO:0006355">
    <property type="term" value="P:regulation of DNA-templated transcription"/>
    <property type="evidence" value="ECO:0007669"/>
    <property type="project" value="InterPro"/>
</dbReference>
<feature type="domain" description="Homeobox" evidence="9">
    <location>
        <begin position="249"/>
        <end position="312"/>
    </location>
</feature>